<dbReference type="SUPFAM" id="SSF50969">
    <property type="entry name" value="YVTN repeat-like/Quinoprotein amine dehydrogenase"/>
    <property type="match status" value="1"/>
</dbReference>
<evidence type="ECO:0000313" key="3">
    <source>
        <dbReference type="Proteomes" id="UP000198891"/>
    </source>
</evidence>
<keyword evidence="1" id="KW-0732">Signal</keyword>
<feature type="signal peptide" evidence="1">
    <location>
        <begin position="1"/>
        <end position="29"/>
    </location>
</feature>
<dbReference type="AlphaFoldDB" id="A0A1H3L108"/>
<dbReference type="Proteomes" id="UP000198891">
    <property type="component" value="Unassembled WGS sequence"/>
</dbReference>
<accession>A0A1H3L108</accession>
<dbReference type="EMBL" id="FNPZ01000001">
    <property type="protein sequence ID" value="SDY57584.1"/>
    <property type="molecule type" value="Genomic_DNA"/>
</dbReference>
<gene>
    <name evidence="2" type="ORF">SAMN05216554_0767</name>
</gene>
<sequence>MTGRGAISGGLLTAGLVLVISGCAGQATASPGDWVLDARPSQSSDSGGGLFPLALAANGDGGIWGRSGQTWVHVNEVGDIDARLNYDPLPSPWETRSFDVIQGDDLIVTSTWANGDIMGDLLRISLDTGSSTTILHEENAMGGVAIDGESIAYVSYDADSTQFSVKRMDPGSSSGIGLATFAGNGAEASLDVGPTHEIYVATPTERAVISPDGSIASTPQTSATPLVSVNDTGQAVWVTDKEESDVPYVILNASDAQRSVIDEHSTCGQSSLLLTTNKAIDQGTVLPFLCEPFGIAWSSNSAFTVSIGDEGNAALVRASLPSPPAN</sequence>
<protein>
    <submittedName>
        <fullName evidence="2">Uncharacterized protein</fullName>
    </submittedName>
</protein>
<reference evidence="2 3" key="1">
    <citation type="submission" date="2016-10" db="EMBL/GenBank/DDBJ databases">
        <authorList>
            <person name="de Groot N.N."/>
        </authorList>
    </citation>
    <scope>NUCLEOTIDE SEQUENCE [LARGE SCALE GENOMIC DNA]</scope>
    <source>
        <strain evidence="2 3">CGMCC 4.3491</strain>
    </source>
</reference>
<dbReference type="InterPro" id="IPR011044">
    <property type="entry name" value="Quino_amine_DH_bsu"/>
</dbReference>
<name>A0A1H3L108_9MICO</name>
<organism evidence="2 3">
    <name type="scientific">Herbiconiux ginsengi</name>
    <dbReference type="NCBI Taxonomy" id="381665"/>
    <lineage>
        <taxon>Bacteria</taxon>
        <taxon>Bacillati</taxon>
        <taxon>Actinomycetota</taxon>
        <taxon>Actinomycetes</taxon>
        <taxon>Micrococcales</taxon>
        <taxon>Microbacteriaceae</taxon>
        <taxon>Herbiconiux</taxon>
    </lineage>
</organism>
<proteinExistence type="predicted"/>
<evidence type="ECO:0000256" key="1">
    <source>
        <dbReference type="SAM" id="SignalP"/>
    </source>
</evidence>
<dbReference type="PROSITE" id="PS51257">
    <property type="entry name" value="PROKAR_LIPOPROTEIN"/>
    <property type="match status" value="1"/>
</dbReference>
<feature type="chain" id="PRO_5011713764" evidence="1">
    <location>
        <begin position="30"/>
        <end position="326"/>
    </location>
</feature>
<evidence type="ECO:0000313" key="2">
    <source>
        <dbReference type="EMBL" id="SDY57584.1"/>
    </source>
</evidence>
<keyword evidence="3" id="KW-1185">Reference proteome</keyword>